<dbReference type="SUPFAM" id="SSF52540">
    <property type="entry name" value="P-loop containing nucleoside triphosphate hydrolases"/>
    <property type="match status" value="1"/>
</dbReference>
<keyword evidence="2" id="KW-1185">Reference proteome</keyword>
<accession>A0A2U0SFK9</accession>
<dbReference type="RefSeq" id="WP_116469560.1">
    <property type="nucleotide sequence ID" value="NZ_QENQ01000001.1"/>
</dbReference>
<comment type="caution">
    <text evidence="1">The sequence shown here is derived from an EMBL/GenBank/DDBJ whole genome shotgun (WGS) entry which is preliminary data.</text>
</comment>
<dbReference type="Gene3D" id="3.40.50.2000">
    <property type="entry name" value="Glycogen Phosphorylase B"/>
    <property type="match status" value="1"/>
</dbReference>
<evidence type="ECO:0000313" key="1">
    <source>
        <dbReference type="EMBL" id="PVX30147.1"/>
    </source>
</evidence>
<protein>
    <recommendedName>
        <fullName evidence="3">Glycosyl transferase family 1 domain-containing protein</fullName>
    </recommendedName>
</protein>
<evidence type="ECO:0008006" key="3">
    <source>
        <dbReference type="Google" id="ProtNLM"/>
    </source>
</evidence>
<dbReference type="Pfam" id="PF13469">
    <property type="entry name" value="Sulfotransfer_3"/>
    <property type="match status" value="1"/>
</dbReference>
<dbReference type="AlphaFoldDB" id="A0A2U0SFK9"/>
<proteinExistence type="predicted"/>
<dbReference type="OrthoDB" id="9801609at2"/>
<reference evidence="1 2" key="1">
    <citation type="submission" date="2018-05" db="EMBL/GenBank/DDBJ databases">
        <title>Description of Sphingomonas pokkalii sp nov, isolated from the rhizosphere of saline tolerant pokkali rice and its draft genome analysis.</title>
        <authorList>
            <person name="Menon R."/>
            <person name="Kumari S."/>
            <person name="Rameshkumar N."/>
        </authorList>
    </citation>
    <scope>NUCLEOTIDE SEQUENCE [LARGE SCALE GENOMIC DNA]</scope>
    <source>
        <strain evidence="1 2">L3B27</strain>
    </source>
</reference>
<dbReference type="InterPro" id="IPR027417">
    <property type="entry name" value="P-loop_NTPase"/>
</dbReference>
<sequence length="614" mass="67865">MVDILITGFPRSGTTLVTSLLNSQPNVIALAEPLVVPEGLDRHAAVAYIVSCVAQFRASALAGAPLPTKHVDGKIPDNWVEPPQHHGILRRVLEQWGALTFDKPLGPDFTLAVKHPAEFTALADLLVAHFPIYTMVRDPLTVLAAWQTVDMPVNRGHMPNLERFAPAAWKEQLDAIGDPLERQVKLLEFQLRTYLSLPNGRVLRYEDLVADPRETLAPICPGTSDYPECSAFDPVQRYAGVDFAALMKRLQPLMPMVEHLYPDFRDRWEAKLPARTMVAKGEGNLLPQASSAPGPHAADAPRAFVMGAYIPAGGTHMAYEIGRVASEQIGMTCYAVQCAAENPDESIFEYPTRFATVTREALPEMVRPQDVLICNPSFSNGIVGLTHHCRKLMYVQGFSTFAVLDRWFDRHVAVGGFVQDFLANVYGLEAPIIRPFVDPDGAVSPFWWNRAPNSVWFYLKGDEALQTALLARLRQEVRSIDAGVASAVDWEGAILRAGDCKQPELLRKLGERRHLVTLAVCEGFGLVPLEAMAMGTMVLGFDGFGGRDYMRSGANCRVHPYPNLTGIAQDLVNAFRYPDLAAAIAGRGQATAARYSRDRFRKAWQRELETLIAR</sequence>
<name>A0A2U0SFK9_9SPHN</name>
<gene>
    <name evidence="1" type="ORF">DD559_13065</name>
</gene>
<evidence type="ECO:0000313" key="2">
    <source>
        <dbReference type="Proteomes" id="UP000245890"/>
    </source>
</evidence>
<dbReference type="EMBL" id="QENQ01000001">
    <property type="protein sequence ID" value="PVX30147.1"/>
    <property type="molecule type" value="Genomic_DNA"/>
</dbReference>
<organism evidence="1 2">
    <name type="scientific">Sphingomonas pokkalii</name>
    <dbReference type="NCBI Taxonomy" id="2175090"/>
    <lineage>
        <taxon>Bacteria</taxon>
        <taxon>Pseudomonadati</taxon>
        <taxon>Pseudomonadota</taxon>
        <taxon>Alphaproteobacteria</taxon>
        <taxon>Sphingomonadales</taxon>
        <taxon>Sphingomonadaceae</taxon>
        <taxon>Sphingomonas</taxon>
    </lineage>
</organism>
<dbReference type="Gene3D" id="3.40.50.300">
    <property type="entry name" value="P-loop containing nucleotide triphosphate hydrolases"/>
    <property type="match status" value="1"/>
</dbReference>
<dbReference type="SUPFAM" id="SSF53756">
    <property type="entry name" value="UDP-Glycosyltransferase/glycogen phosphorylase"/>
    <property type="match status" value="1"/>
</dbReference>
<dbReference type="Proteomes" id="UP000245890">
    <property type="component" value="Unassembled WGS sequence"/>
</dbReference>